<dbReference type="InterPro" id="IPR017850">
    <property type="entry name" value="Alkaline_phosphatase_core_sf"/>
</dbReference>
<proteinExistence type="predicted"/>
<dbReference type="GO" id="GO:0016787">
    <property type="term" value="F:hydrolase activity"/>
    <property type="evidence" value="ECO:0007669"/>
    <property type="project" value="UniProtKB-ARBA"/>
</dbReference>
<dbReference type="KEGG" id="pin:Ping_3162"/>
<dbReference type="EMBL" id="CP000510">
    <property type="protein sequence ID" value="ABM04850.1"/>
    <property type="molecule type" value="Genomic_DNA"/>
</dbReference>
<evidence type="ECO:0000313" key="1">
    <source>
        <dbReference type="EMBL" id="ABM04850.1"/>
    </source>
</evidence>
<dbReference type="STRING" id="357804.Ping_3162"/>
<accession>A1SZD5</accession>
<dbReference type="AlphaFoldDB" id="A1SZD5"/>
<dbReference type="RefSeq" id="WP_011771404.1">
    <property type="nucleotide sequence ID" value="NC_008709.1"/>
</dbReference>
<organism evidence="1 2">
    <name type="scientific">Psychromonas ingrahamii (strain DSM 17664 / CCUG 51855 / 37)</name>
    <dbReference type="NCBI Taxonomy" id="357804"/>
    <lineage>
        <taxon>Bacteria</taxon>
        <taxon>Pseudomonadati</taxon>
        <taxon>Pseudomonadota</taxon>
        <taxon>Gammaproteobacteria</taxon>
        <taxon>Alteromonadales</taxon>
        <taxon>Psychromonadaceae</taxon>
        <taxon>Psychromonas</taxon>
    </lineage>
</organism>
<dbReference type="PANTHER" id="PTHR10151">
    <property type="entry name" value="ECTONUCLEOTIDE PYROPHOSPHATASE/PHOSPHODIESTERASE"/>
    <property type="match status" value="1"/>
</dbReference>
<dbReference type="InterPro" id="IPR002591">
    <property type="entry name" value="Phosphodiest/P_Trfase"/>
</dbReference>
<dbReference type="HOGENOM" id="CLU_087217_0_0_6"/>
<gene>
    <name evidence="1" type="ordered locus">Ping_3162</name>
</gene>
<keyword evidence="2" id="KW-1185">Reference proteome</keyword>
<dbReference type="SUPFAM" id="SSF53649">
    <property type="entry name" value="Alkaline phosphatase-like"/>
    <property type="match status" value="1"/>
</dbReference>
<dbReference type="eggNOG" id="COG1524">
    <property type="taxonomic scope" value="Bacteria"/>
</dbReference>
<dbReference type="OrthoDB" id="9771966at2"/>
<reference evidence="1 2" key="1">
    <citation type="submission" date="2007-01" db="EMBL/GenBank/DDBJ databases">
        <title>Complete sequence of Psychromonas ingrahamii 37.</title>
        <authorList>
            <consortium name="US DOE Joint Genome Institute"/>
            <person name="Copeland A."/>
            <person name="Lucas S."/>
            <person name="Lapidus A."/>
            <person name="Barry K."/>
            <person name="Detter J.C."/>
            <person name="Glavina del Rio T."/>
            <person name="Hammon N."/>
            <person name="Israni S."/>
            <person name="Dalin E."/>
            <person name="Tice H."/>
            <person name="Pitluck S."/>
            <person name="Thompson L.S."/>
            <person name="Brettin T."/>
            <person name="Bruce D."/>
            <person name="Han C."/>
            <person name="Tapia R."/>
            <person name="Schmutz J."/>
            <person name="Larimer F."/>
            <person name="Land M."/>
            <person name="Hauser L."/>
            <person name="Kyrpides N."/>
            <person name="Ivanova N."/>
            <person name="Staley J."/>
            <person name="Richardson P."/>
        </authorList>
    </citation>
    <scope>NUCLEOTIDE SEQUENCE [LARGE SCALE GENOMIC DNA]</scope>
    <source>
        <strain evidence="1 2">37</strain>
    </source>
</reference>
<dbReference type="Gene3D" id="3.40.720.10">
    <property type="entry name" value="Alkaline Phosphatase, subunit A"/>
    <property type="match status" value="1"/>
</dbReference>
<dbReference type="Pfam" id="PF01663">
    <property type="entry name" value="Phosphodiest"/>
    <property type="match status" value="1"/>
</dbReference>
<sequence>MSNKVILVVLDGLAYSTAEQCMGFLHALKEQGTATLYKLQCELPSMSRPLYETILTATRPAESGIVHNNVVRNSTQSSIFSLARKNNLTTAAAAYHWFSELYNIAPFDAVRDRFTEAPEQLIQYGCFYNENHYPDCHLYLDAEWLRRKYDPDFLLVHPMNIDDAGHRAGLDSAHYRNTARHSDLSLSYHLPEWIAAGYQILITADHGMNSDKSHGGTLSEERDIPLFVIGDRFSHQAECLPLQTDLCGVVCDLLGIQDHAKPVTEGLLCQAPDENLTYQGAA</sequence>
<evidence type="ECO:0000313" key="2">
    <source>
        <dbReference type="Proteomes" id="UP000000639"/>
    </source>
</evidence>
<dbReference type="Proteomes" id="UP000000639">
    <property type="component" value="Chromosome"/>
</dbReference>
<dbReference type="PANTHER" id="PTHR10151:SF120">
    <property type="entry name" value="BIS(5'-ADENOSYL)-TRIPHOSPHATASE"/>
    <property type="match status" value="1"/>
</dbReference>
<name>A1SZD5_PSYIN</name>
<protein>
    <submittedName>
        <fullName evidence="1">Type I phosphodiesterase/nucleotide pyrophosphatase</fullName>
    </submittedName>
</protein>